<keyword evidence="1" id="KW-0325">Glycoprotein</keyword>
<keyword evidence="1" id="KW-0645">Protease</keyword>
<keyword evidence="3" id="KW-1185">Reference proteome</keyword>
<comment type="caution">
    <text evidence="2">The sequence shown here is derived from an EMBL/GenBank/DDBJ whole genome shotgun (WGS) entry which is preliminary data.</text>
</comment>
<dbReference type="GO" id="GO:0006508">
    <property type="term" value="P:proteolysis"/>
    <property type="evidence" value="ECO:0007669"/>
    <property type="project" value="UniProtKB-KW"/>
</dbReference>
<dbReference type="AlphaFoldDB" id="A0AA35WWA8"/>
<evidence type="ECO:0000313" key="2">
    <source>
        <dbReference type="EMBL" id="CAI8028947.1"/>
    </source>
</evidence>
<accession>A0AA35WWA8</accession>
<organism evidence="2 3">
    <name type="scientific">Geodia barretti</name>
    <name type="common">Barrett's horny sponge</name>
    <dbReference type="NCBI Taxonomy" id="519541"/>
    <lineage>
        <taxon>Eukaryota</taxon>
        <taxon>Metazoa</taxon>
        <taxon>Porifera</taxon>
        <taxon>Demospongiae</taxon>
        <taxon>Heteroscleromorpha</taxon>
        <taxon>Tetractinellida</taxon>
        <taxon>Astrophorina</taxon>
        <taxon>Geodiidae</taxon>
        <taxon>Geodia</taxon>
    </lineage>
</organism>
<sequence length="372" mass="41347">MLVHWGKLEMRLIFDGHLDLALFALAHNRDQTESVAQINAREVGMTDALERGGATVSLPEMRRAGVAVCQSSISARAKREVQPVTGHRRIDLDYGTQRMAYAWAQGQLAYYRILEGQGEIKLIRTSGELDAHWGAWEQGGDESTPVGVILSMECADPIVEPSQAEAWWEDGLRSVMLAHFGFSHYAAGTGVSGPLTPKGIELLKEFERVGMILDLTHLSDMSFYEALDRFNGPVIASHNNCRALVPGDRQFSDEQIQRLIARGAVIGAALDAWMLVPDWVHGESSTEHVKLTTVVDHIDHVCQLAGNTLHAAIGTDTGATYHMPSDFKTTEDLRKLEPILVDRGYSDADIDNIFHANWRRFFRRWLPESSAC</sequence>
<keyword evidence="1" id="KW-0482">Metalloprotease</keyword>
<comment type="subcellular location">
    <subcellularLocation>
        <location evidence="1">Membrane</location>
        <topology evidence="1">Lipid-anchor</topology>
        <topology evidence="1">GPI-anchor</topology>
    </subcellularLocation>
</comment>
<keyword evidence="1" id="KW-0336">GPI-anchor</keyword>
<dbReference type="EC" id="3.4.13.19" evidence="1"/>
<dbReference type="GO" id="GO:0098552">
    <property type="term" value="C:side of membrane"/>
    <property type="evidence" value="ECO:0007669"/>
    <property type="project" value="UniProtKB-KW"/>
</dbReference>
<dbReference type="InterPro" id="IPR008257">
    <property type="entry name" value="Pept_M19"/>
</dbReference>
<dbReference type="GO" id="GO:0070573">
    <property type="term" value="F:metallodipeptidase activity"/>
    <property type="evidence" value="ECO:0007669"/>
    <property type="project" value="InterPro"/>
</dbReference>
<evidence type="ECO:0000313" key="3">
    <source>
        <dbReference type="Proteomes" id="UP001174909"/>
    </source>
</evidence>
<dbReference type="EMBL" id="CASHTH010002370">
    <property type="protein sequence ID" value="CAI8028947.1"/>
    <property type="molecule type" value="Genomic_DNA"/>
</dbReference>
<comment type="cofactor">
    <cofactor evidence="1">
        <name>Zn(2+)</name>
        <dbReference type="ChEBI" id="CHEBI:29105"/>
    </cofactor>
</comment>
<keyword evidence="1" id="KW-0862">Zinc</keyword>
<dbReference type="SUPFAM" id="SSF51556">
    <property type="entry name" value="Metallo-dependent hydrolases"/>
    <property type="match status" value="1"/>
</dbReference>
<dbReference type="Proteomes" id="UP001174909">
    <property type="component" value="Unassembled WGS sequence"/>
</dbReference>
<keyword evidence="1" id="KW-0224">Dipeptidase</keyword>
<dbReference type="PANTHER" id="PTHR10443">
    <property type="entry name" value="MICROSOMAL DIPEPTIDASE"/>
    <property type="match status" value="1"/>
</dbReference>
<dbReference type="PANTHER" id="PTHR10443:SF12">
    <property type="entry name" value="DIPEPTIDASE"/>
    <property type="match status" value="1"/>
</dbReference>
<reference evidence="2" key="1">
    <citation type="submission" date="2023-03" db="EMBL/GenBank/DDBJ databases">
        <authorList>
            <person name="Steffen K."/>
            <person name="Cardenas P."/>
        </authorList>
    </citation>
    <scope>NUCLEOTIDE SEQUENCE</scope>
</reference>
<keyword evidence="1" id="KW-1015">Disulfide bond</keyword>
<keyword evidence="1" id="KW-0449">Lipoprotein</keyword>
<comment type="subunit">
    <text evidence="1">Homodimer; disulfide-linked.</text>
</comment>
<dbReference type="Gene3D" id="3.20.20.140">
    <property type="entry name" value="Metal-dependent hydrolases"/>
    <property type="match status" value="1"/>
</dbReference>
<dbReference type="InterPro" id="IPR032466">
    <property type="entry name" value="Metal_Hydrolase"/>
</dbReference>
<keyword evidence="1" id="KW-0472">Membrane</keyword>
<dbReference type="Pfam" id="PF01244">
    <property type="entry name" value="Peptidase_M19"/>
    <property type="match status" value="1"/>
</dbReference>
<keyword evidence="1" id="KW-0479">Metal-binding</keyword>
<proteinExistence type="inferred from homology"/>
<evidence type="ECO:0000256" key="1">
    <source>
        <dbReference type="RuleBase" id="RU341113"/>
    </source>
</evidence>
<keyword evidence="1" id="KW-0378">Hydrolase</keyword>
<name>A0AA35WWA8_GEOBA</name>
<comment type="similarity">
    <text evidence="1">Belongs to the metallo-dependent hydrolases superfamily. Peptidase M19 family.</text>
</comment>
<gene>
    <name evidence="2" type="ORF">GBAR_LOCUS16463</name>
</gene>
<comment type="catalytic activity">
    <reaction evidence="1">
        <text>an L-aminoacyl-L-amino acid + H2O = 2 an L-alpha-amino acid</text>
        <dbReference type="Rhea" id="RHEA:48940"/>
        <dbReference type="ChEBI" id="CHEBI:15377"/>
        <dbReference type="ChEBI" id="CHEBI:59869"/>
        <dbReference type="ChEBI" id="CHEBI:77460"/>
        <dbReference type="EC" id="3.4.13.19"/>
    </reaction>
</comment>
<dbReference type="GO" id="GO:0046872">
    <property type="term" value="F:metal ion binding"/>
    <property type="evidence" value="ECO:0007669"/>
    <property type="project" value="UniProtKB-UniRule"/>
</dbReference>
<protein>
    <recommendedName>
        <fullName evidence="1">Dipeptidase</fullName>
        <ecNumber evidence="1">3.4.13.19</ecNumber>
    </recommendedName>
</protein>
<dbReference type="PROSITE" id="PS51365">
    <property type="entry name" value="RENAL_DIPEPTIDASE_2"/>
    <property type="match status" value="1"/>
</dbReference>